<reference evidence="1" key="1">
    <citation type="submission" date="2021-02" db="EMBL/GenBank/DDBJ databases">
        <authorList>
            <person name="Dougan E. K."/>
            <person name="Rhodes N."/>
            <person name="Thang M."/>
            <person name="Chan C."/>
        </authorList>
    </citation>
    <scope>NUCLEOTIDE SEQUENCE</scope>
</reference>
<name>A0A813E0L4_POLGL</name>
<feature type="non-terminal residue" evidence="1">
    <location>
        <position position="1"/>
    </location>
</feature>
<comment type="caution">
    <text evidence="1">The sequence shown here is derived from an EMBL/GenBank/DDBJ whole genome shotgun (WGS) entry which is preliminary data.</text>
</comment>
<sequence>AVDESPMGRYKVELDKAGASKWDKAGPYLEAARASRQLVWDSRRLPATKPYAKAPATTGERLELECFQLPADGSVGERKHAFEQAVRGRLHTLSPGQGLVFCGLDSELRAIVHSLAHLLGLPKVS</sequence>
<dbReference type="Proteomes" id="UP000654075">
    <property type="component" value="Unassembled WGS sequence"/>
</dbReference>
<dbReference type="EMBL" id="CAJNNV010005548">
    <property type="protein sequence ID" value="CAE8592228.1"/>
    <property type="molecule type" value="Genomic_DNA"/>
</dbReference>
<protein>
    <submittedName>
        <fullName evidence="1">Uncharacterized protein</fullName>
    </submittedName>
</protein>
<evidence type="ECO:0000313" key="2">
    <source>
        <dbReference type="Proteomes" id="UP000654075"/>
    </source>
</evidence>
<accession>A0A813E0L4</accession>
<keyword evidence="2" id="KW-1185">Reference proteome</keyword>
<proteinExistence type="predicted"/>
<feature type="non-terminal residue" evidence="1">
    <location>
        <position position="125"/>
    </location>
</feature>
<organism evidence="1 2">
    <name type="scientific">Polarella glacialis</name>
    <name type="common">Dinoflagellate</name>
    <dbReference type="NCBI Taxonomy" id="89957"/>
    <lineage>
        <taxon>Eukaryota</taxon>
        <taxon>Sar</taxon>
        <taxon>Alveolata</taxon>
        <taxon>Dinophyceae</taxon>
        <taxon>Suessiales</taxon>
        <taxon>Suessiaceae</taxon>
        <taxon>Polarella</taxon>
    </lineage>
</organism>
<gene>
    <name evidence="1" type="ORF">PGLA1383_LOCUS10885</name>
</gene>
<evidence type="ECO:0000313" key="1">
    <source>
        <dbReference type="EMBL" id="CAE8592228.1"/>
    </source>
</evidence>
<dbReference type="AlphaFoldDB" id="A0A813E0L4"/>